<dbReference type="PRINTS" id="PR00838">
    <property type="entry name" value="V5ALLERGEN"/>
</dbReference>
<dbReference type="PRINTS" id="PR00837">
    <property type="entry name" value="V5TPXLIKE"/>
</dbReference>
<dbReference type="InterPro" id="IPR014044">
    <property type="entry name" value="CAP_dom"/>
</dbReference>
<dbReference type="InterPro" id="IPR018244">
    <property type="entry name" value="Allrgn_V5/Tpx1_CS"/>
</dbReference>
<dbReference type="SMART" id="SM00198">
    <property type="entry name" value="SCP"/>
    <property type="match status" value="2"/>
</dbReference>
<evidence type="ECO:0000256" key="5">
    <source>
        <dbReference type="SAM" id="SignalP"/>
    </source>
</evidence>
<protein>
    <recommendedName>
        <fullName evidence="6">SCP domain-containing protein</fullName>
    </recommendedName>
</protein>
<evidence type="ECO:0000313" key="8">
    <source>
        <dbReference type="Proteomes" id="UP000639338"/>
    </source>
</evidence>
<dbReference type="Proteomes" id="UP000639338">
    <property type="component" value="Unassembled WGS sequence"/>
</dbReference>
<evidence type="ECO:0000256" key="1">
    <source>
        <dbReference type="ARBA" id="ARBA00004613"/>
    </source>
</evidence>
<evidence type="ECO:0000256" key="2">
    <source>
        <dbReference type="ARBA" id="ARBA00022525"/>
    </source>
</evidence>
<dbReference type="PANTHER" id="PTHR10334">
    <property type="entry name" value="CYSTEINE-RICH SECRETORY PROTEIN-RELATED"/>
    <property type="match status" value="1"/>
</dbReference>
<keyword evidence="5" id="KW-0732">Signal</keyword>
<keyword evidence="3" id="KW-1015">Disulfide bond</keyword>
<dbReference type="InterPro" id="IPR035940">
    <property type="entry name" value="CAP_sf"/>
</dbReference>
<accession>A0A834Y193</accession>
<evidence type="ECO:0000256" key="3">
    <source>
        <dbReference type="ARBA" id="ARBA00023157"/>
    </source>
</evidence>
<name>A0A834Y193_APHGI</name>
<keyword evidence="2" id="KW-0964">Secreted</keyword>
<dbReference type="Gene3D" id="3.40.33.10">
    <property type="entry name" value="CAP"/>
    <property type="match status" value="2"/>
</dbReference>
<dbReference type="Pfam" id="PF00188">
    <property type="entry name" value="CAP"/>
    <property type="match status" value="2"/>
</dbReference>
<feature type="domain" description="SCP" evidence="6">
    <location>
        <begin position="63"/>
        <end position="220"/>
    </location>
</feature>
<evidence type="ECO:0000313" key="7">
    <source>
        <dbReference type="EMBL" id="KAF7994726.1"/>
    </source>
</evidence>
<dbReference type="EMBL" id="JACMRX010000002">
    <property type="protein sequence ID" value="KAF7994726.1"/>
    <property type="molecule type" value="Genomic_DNA"/>
</dbReference>
<sequence>MINKYTICLAVFATLVVIIASDNRFCHMNSCSKYGKVHTLCKHPTSKPSRACGTLHKSKLTAKEKQDILNAHNKFRKFVASGKEKRGQGGPQPAGIIPPLKWDDNLAFTAQRWAIQCDWKHDSCRNDDRYQVGQNLAKKSGTNGYFNNMYNRVLQWYDEVELYNPRNVKKVKFTKETGHYTQLVWGKTTHVGCGIANYYVGKKYVTYLVCNYGPSGNFPGEAVYKTRYNKTIIYITIGIASVIIIIGILFAFFLSSEDYCLKYKPCDNGELHTMCKFPTMEAGPACYRLDSYDLTKKEKQDILDAHNKFRAIVASGKESRGQGGPQPAGIIPPLKWDNELALVAQRWAMQCDFNHDKCRHIERYHVGQNLAIRGVSSGYEKDVANGVKDWYDEVEFYNPQHVQKLNFAKETGHYTQLVWGKTTHVGCGIAKYYDKKYYQVYLVCNYGPAGNIRGMPVYET</sequence>
<dbReference type="SUPFAM" id="SSF55797">
    <property type="entry name" value="PR-1-like"/>
    <property type="match status" value="2"/>
</dbReference>
<dbReference type="PROSITE" id="PS01010">
    <property type="entry name" value="CRISP_2"/>
    <property type="match status" value="2"/>
</dbReference>
<feature type="signal peptide" evidence="5">
    <location>
        <begin position="1"/>
        <end position="21"/>
    </location>
</feature>
<keyword evidence="8" id="KW-1185">Reference proteome</keyword>
<dbReference type="InterPro" id="IPR002413">
    <property type="entry name" value="V5_allergen-like"/>
</dbReference>
<feature type="domain" description="SCP" evidence="6">
    <location>
        <begin position="297"/>
        <end position="454"/>
    </location>
</feature>
<evidence type="ECO:0000256" key="4">
    <source>
        <dbReference type="SAM" id="Phobius"/>
    </source>
</evidence>
<dbReference type="GO" id="GO:0005576">
    <property type="term" value="C:extracellular region"/>
    <property type="evidence" value="ECO:0007669"/>
    <property type="project" value="UniProtKB-SubCell"/>
</dbReference>
<dbReference type="PROSITE" id="PS01009">
    <property type="entry name" value="CRISP_1"/>
    <property type="match status" value="2"/>
</dbReference>
<comment type="caution">
    <text evidence="7">The sequence shown here is derived from an EMBL/GenBank/DDBJ whole genome shotgun (WGS) entry which is preliminary data.</text>
</comment>
<evidence type="ECO:0000259" key="6">
    <source>
        <dbReference type="SMART" id="SM00198"/>
    </source>
</evidence>
<keyword evidence="4" id="KW-0472">Membrane</keyword>
<dbReference type="OrthoDB" id="43654at2759"/>
<feature type="transmembrane region" description="Helical" evidence="4">
    <location>
        <begin position="232"/>
        <end position="254"/>
    </location>
</feature>
<dbReference type="InterPro" id="IPR001283">
    <property type="entry name" value="CRISP-related"/>
</dbReference>
<comment type="subcellular location">
    <subcellularLocation>
        <location evidence="1">Secreted</location>
    </subcellularLocation>
</comment>
<feature type="chain" id="PRO_5032790913" description="SCP domain-containing protein" evidence="5">
    <location>
        <begin position="22"/>
        <end position="460"/>
    </location>
</feature>
<proteinExistence type="predicted"/>
<organism evidence="7 8">
    <name type="scientific">Aphidius gifuensis</name>
    <name type="common">Parasitoid wasp</name>
    <dbReference type="NCBI Taxonomy" id="684658"/>
    <lineage>
        <taxon>Eukaryota</taxon>
        <taxon>Metazoa</taxon>
        <taxon>Ecdysozoa</taxon>
        <taxon>Arthropoda</taxon>
        <taxon>Hexapoda</taxon>
        <taxon>Insecta</taxon>
        <taxon>Pterygota</taxon>
        <taxon>Neoptera</taxon>
        <taxon>Endopterygota</taxon>
        <taxon>Hymenoptera</taxon>
        <taxon>Apocrita</taxon>
        <taxon>Ichneumonoidea</taxon>
        <taxon>Braconidae</taxon>
        <taxon>Aphidiinae</taxon>
        <taxon>Aphidius</taxon>
    </lineage>
</organism>
<gene>
    <name evidence="7" type="ORF">HCN44_004198</name>
</gene>
<dbReference type="AlphaFoldDB" id="A0A834Y193"/>
<dbReference type="CDD" id="cd05380">
    <property type="entry name" value="CAP_euk"/>
    <property type="match status" value="2"/>
</dbReference>
<reference evidence="7 8" key="1">
    <citation type="submission" date="2020-08" db="EMBL/GenBank/DDBJ databases">
        <title>Aphidius gifuensis genome sequencing and assembly.</title>
        <authorList>
            <person name="Du Z."/>
        </authorList>
    </citation>
    <scope>NUCLEOTIDE SEQUENCE [LARGE SCALE GENOMIC DNA]</scope>
    <source>
        <strain evidence="7">YNYX2018</strain>
        <tissue evidence="7">Adults</tissue>
    </source>
</reference>
<keyword evidence="4" id="KW-1133">Transmembrane helix</keyword>
<keyword evidence="4" id="KW-0812">Transmembrane</keyword>